<dbReference type="EMBL" id="JAALLT010000004">
    <property type="protein sequence ID" value="NGP77598.1"/>
    <property type="molecule type" value="Genomic_DNA"/>
</dbReference>
<proteinExistence type="predicted"/>
<evidence type="ECO:0000313" key="1">
    <source>
        <dbReference type="EMBL" id="NGP77598.1"/>
    </source>
</evidence>
<comment type="caution">
    <text evidence="1">The sequence shown here is derived from an EMBL/GenBank/DDBJ whole genome shotgun (WGS) entry which is preliminary data.</text>
</comment>
<evidence type="ECO:0000313" key="2">
    <source>
        <dbReference type="Proteomes" id="UP000473278"/>
    </source>
</evidence>
<gene>
    <name evidence="1" type="ORF">G3570_13195</name>
</gene>
<name>A0A6M1SZ32_9BACT</name>
<organism evidence="1 2">
    <name type="scientific">Halalkalibaculum roseum</name>
    <dbReference type="NCBI Taxonomy" id="2709311"/>
    <lineage>
        <taxon>Bacteria</taxon>
        <taxon>Pseudomonadati</taxon>
        <taxon>Balneolota</taxon>
        <taxon>Balneolia</taxon>
        <taxon>Balneolales</taxon>
        <taxon>Balneolaceae</taxon>
        <taxon>Halalkalibaculum</taxon>
    </lineage>
</organism>
<protein>
    <submittedName>
        <fullName evidence="1">Uncharacterized protein</fullName>
    </submittedName>
</protein>
<keyword evidence="2" id="KW-1185">Reference proteome</keyword>
<dbReference type="AlphaFoldDB" id="A0A6M1SZ32"/>
<reference evidence="1 2" key="1">
    <citation type="submission" date="2020-02" db="EMBL/GenBank/DDBJ databases">
        <title>Balneolaceae bacterium YR4-1, complete genome.</title>
        <authorList>
            <person name="Li Y."/>
            <person name="Wu S."/>
        </authorList>
    </citation>
    <scope>NUCLEOTIDE SEQUENCE [LARGE SCALE GENOMIC DNA]</scope>
    <source>
        <strain evidence="1 2">YR4-1</strain>
    </source>
</reference>
<dbReference type="Proteomes" id="UP000473278">
    <property type="component" value="Unassembled WGS sequence"/>
</dbReference>
<accession>A0A6M1SZ32</accession>
<sequence>MSSELLPSGAPEAEKRGERVLKQSIILTLPFPHSAALLRNEWVDLCYMDEELEAKYAE</sequence>